<sequence>MYNLFDFLKLEQHMIKMSVLNRKKNHEKLKNLPMQLVYNVIQ</sequence>
<dbReference type="Proteomes" id="UP000006103">
    <property type="component" value="Unassembled WGS sequence"/>
</dbReference>
<reference evidence="1 2" key="1">
    <citation type="journal article" date="2011" name="J. Bacteriol.">
        <title>Whole-genome sequences of two Borrelia afzelii and two Borrelia garinii Lyme disease agent isolates.</title>
        <authorList>
            <person name="Casjens S.R."/>
            <person name="Mongodin E.F."/>
            <person name="Qiu W.-G."/>
            <person name="Dunn J.J."/>
            <person name="Luft B.J."/>
            <person name="Fraser-Liggett C.M."/>
            <person name="Schutzer S.E."/>
        </authorList>
    </citation>
    <scope>NUCLEOTIDE SEQUENCE [LARGE SCALE GENOMIC DNA]</scope>
    <source>
        <strain evidence="1 2">PBr</strain>
    </source>
</reference>
<protein>
    <submittedName>
        <fullName evidence="1">Uncharacterized protein</fullName>
    </submittedName>
</protein>
<dbReference type="AlphaFoldDB" id="B7XSR4"/>
<keyword evidence="2" id="KW-1185">Reference proteome</keyword>
<evidence type="ECO:0000313" key="1">
    <source>
        <dbReference type="EMBL" id="EED29132.1"/>
    </source>
</evidence>
<dbReference type="RefSeq" id="WP_004791945.1">
    <property type="nucleotide sequence ID" value="NZ_CP075439.1"/>
</dbReference>
<name>B7XSR4_BORGR</name>
<comment type="caution">
    <text evidence="1">The sequence shown here is derived from an EMBL/GenBank/DDBJ whole genome shotgun (WGS) entry which is preliminary data.</text>
</comment>
<organism evidence="1 2">
    <name type="scientific">Borreliella garinii PBr</name>
    <dbReference type="NCBI Taxonomy" id="498743"/>
    <lineage>
        <taxon>Bacteria</taxon>
        <taxon>Pseudomonadati</taxon>
        <taxon>Spirochaetota</taxon>
        <taxon>Spirochaetia</taxon>
        <taxon>Spirochaetales</taxon>
        <taxon>Borreliaceae</taxon>
        <taxon>Borreliella</taxon>
    </lineage>
</organism>
<gene>
    <name evidence="1" type="ORF">BGAPBR_0246</name>
</gene>
<proteinExistence type="predicted"/>
<accession>B7XSR4</accession>
<evidence type="ECO:0000313" key="2">
    <source>
        <dbReference type="Proteomes" id="UP000006103"/>
    </source>
</evidence>
<dbReference type="EMBL" id="ABJV02000002">
    <property type="protein sequence ID" value="EED29132.1"/>
    <property type="molecule type" value="Genomic_DNA"/>
</dbReference>